<proteinExistence type="predicted"/>
<name>A0ACA9KFJ0_9GLOM</name>
<reference evidence="1" key="1">
    <citation type="submission" date="2021-06" db="EMBL/GenBank/DDBJ databases">
        <authorList>
            <person name="Kallberg Y."/>
            <person name="Tangrot J."/>
            <person name="Rosling A."/>
        </authorList>
    </citation>
    <scope>NUCLEOTIDE SEQUENCE</scope>
    <source>
        <strain evidence="1">MA461A</strain>
    </source>
</reference>
<dbReference type="Proteomes" id="UP000789920">
    <property type="component" value="Unassembled WGS sequence"/>
</dbReference>
<protein>
    <submittedName>
        <fullName evidence="1">941_t:CDS:1</fullName>
    </submittedName>
</protein>
<keyword evidence="2" id="KW-1185">Reference proteome</keyword>
<sequence length="71" mass="8138">MKHYRDNTDSNSVFNPDTNHEDIDTISNKILSKDNSSVDLNSDINHFDTDSNSNYYNKKPSAKTKLRKNSS</sequence>
<organism evidence="1 2">
    <name type="scientific">Racocetra persica</name>
    <dbReference type="NCBI Taxonomy" id="160502"/>
    <lineage>
        <taxon>Eukaryota</taxon>
        <taxon>Fungi</taxon>
        <taxon>Fungi incertae sedis</taxon>
        <taxon>Mucoromycota</taxon>
        <taxon>Glomeromycotina</taxon>
        <taxon>Glomeromycetes</taxon>
        <taxon>Diversisporales</taxon>
        <taxon>Gigasporaceae</taxon>
        <taxon>Racocetra</taxon>
    </lineage>
</organism>
<dbReference type="EMBL" id="CAJVQC010000432">
    <property type="protein sequence ID" value="CAG8470389.1"/>
    <property type="molecule type" value="Genomic_DNA"/>
</dbReference>
<evidence type="ECO:0000313" key="1">
    <source>
        <dbReference type="EMBL" id="CAG8470389.1"/>
    </source>
</evidence>
<accession>A0ACA9KFJ0</accession>
<evidence type="ECO:0000313" key="2">
    <source>
        <dbReference type="Proteomes" id="UP000789920"/>
    </source>
</evidence>
<gene>
    <name evidence="1" type="ORF">RPERSI_LOCUS553</name>
</gene>
<comment type="caution">
    <text evidence="1">The sequence shown here is derived from an EMBL/GenBank/DDBJ whole genome shotgun (WGS) entry which is preliminary data.</text>
</comment>